<evidence type="ECO:0000256" key="1">
    <source>
        <dbReference type="SAM" id="Coils"/>
    </source>
</evidence>
<organism evidence="2 3">
    <name type="scientific">Thiomicrospira aerophila AL3</name>
    <dbReference type="NCBI Taxonomy" id="717772"/>
    <lineage>
        <taxon>Bacteria</taxon>
        <taxon>Pseudomonadati</taxon>
        <taxon>Pseudomonadota</taxon>
        <taxon>Gammaproteobacteria</taxon>
        <taxon>Thiotrichales</taxon>
        <taxon>Piscirickettsiaceae</taxon>
        <taxon>Thiomicrospira</taxon>
    </lineage>
</organism>
<feature type="coiled-coil region" evidence="1">
    <location>
        <begin position="160"/>
        <end position="187"/>
    </location>
</feature>
<evidence type="ECO:0000313" key="2">
    <source>
        <dbReference type="EMBL" id="AHF02176.1"/>
    </source>
</evidence>
<evidence type="ECO:0000313" key="3">
    <source>
        <dbReference type="Proteomes" id="UP000005380"/>
    </source>
</evidence>
<dbReference type="RefSeq" id="WP_006459561.1">
    <property type="nucleotide sequence ID" value="NZ_CP007030.1"/>
</dbReference>
<sequence length="200" mass="23364">MKPEDMFSPAIDAFFERLIHREQAVRRMEMVAEAVHPRLDSTEIVHFFRILKGQNIFIQTIGLTGKLESNILSNVVYNFNDEIRLYYSQSLDDSMSGFIRVCPDIAQSVIAVDNIYGEPLSQLRLYQSPDQKAILKYMIRWLLKRIDWNKTRLDNIDLYHIFLERKQAEAEAEVARLQDEFAAHQAQLTGQSSKNKKQVR</sequence>
<keyword evidence="3" id="KW-1185">Reference proteome</keyword>
<dbReference type="eggNOG" id="ENOG5034B2T">
    <property type="taxonomic scope" value="Bacteria"/>
</dbReference>
<dbReference type="STRING" id="717772.THIAE_01000"/>
<dbReference type="EMBL" id="CP007030">
    <property type="protein sequence ID" value="AHF02176.1"/>
    <property type="molecule type" value="Genomic_DNA"/>
</dbReference>
<dbReference type="AlphaFoldDB" id="W0DZB9"/>
<name>W0DZB9_9GAMM</name>
<proteinExistence type="predicted"/>
<dbReference type="KEGG" id="tao:THIAE_01000"/>
<gene>
    <name evidence="2" type="ORF">THIAE_01000</name>
</gene>
<accession>W0DZB9</accession>
<dbReference type="Proteomes" id="UP000005380">
    <property type="component" value="Chromosome"/>
</dbReference>
<protein>
    <submittedName>
        <fullName evidence="2">Uncharacterized protein</fullName>
    </submittedName>
</protein>
<dbReference type="InParanoid" id="W0DZB9"/>
<dbReference type="HOGENOM" id="CLU_1365682_0_0_6"/>
<dbReference type="OrthoDB" id="5611971at2"/>
<reference evidence="2 3" key="1">
    <citation type="submission" date="2013-12" db="EMBL/GenBank/DDBJ databases">
        <authorList>
            <consortium name="DOE Joint Genome Institute"/>
            <person name="Kappler U."/>
            <person name="Huntemann M."/>
            <person name="Han J."/>
            <person name="Chen A."/>
            <person name="Kyrpides N."/>
            <person name="Mavromatis K."/>
            <person name="Markowitz V."/>
            <person name="Palaniappan K."/>
            <person name="Ivanova N."/>
            <person name="Schaumberg A."/>
            <person name="Pati A."/>
            <person name="Liolios K."/>
            <person name="Nordberg H.P."/>
            <person name="Cantor M.N."/>
            <person name="Hua S.X."/>
            <person name="Woyke T."/>
        </authorList>
    </citation>
    <scope>NUCLEOTIDE SEQUENCE [LARGE SCALE GENOMIC DNA]</scope>
    <source>
        <strain evidence="3">AL2</strain>
    </source>
</reference>
<keyword evidence="1" id="KW-0175">Coiled coil</keyword>